<dbReference type="EMBL" id="CAVNYO010000478">
    <property type="protein sequence ID" value="CAK5284177.1"/>
    <property type="molecule type" value="Genomic_DNA"/>
</dbReference>
<feature type="compositionally biased region" description="Basic and acidic residues" evidence="7">
    <location>
        <begin position="583"/>
        <end position="592"/>
    </location>
</feature>
<name>A0AAD2I127_9AGAR</name>
<evidence type="ECO:0000256" key="1">
    <source>
        <dbReference type="ARBA" id="ARBA00022741"/>
    </source>
</evidence>
<organism evidence="9 10">
    <name type="scientific">Mycena citricolor</name>
    <dbReference type="NCBI Taxonomy" id="2018698"/>
    <lineage>
        <taxon>Eukaryota</taxon>
        <taxon>Fungi</taxon>
        <taxon>Dikarya</taxon>
        <taxon>Basidiomycota</taxon>
        <taxon>Agaricomycotina</taxon>
        <taxon>Agaricomycetes</taxon>
        <taxon>Agaricomycetidae</taxon>
        <taxon>Agaricales</taxon>
        <taxon>Marasmiineae</taxon>
        <taxon>Mycenaceae</taxon>
        <taxon>Mycena</taxon>
    </lineage>
</organism>
<dbReference type="Proteomes" id="UP001295794">
    <property type="component" value="Unassembled WGS sequence"/>
</dbReference>
<dbReference type="InterPro" id="IPR027640">
    <property type="entry name" value="Kinesin-like_fam"/>
</dbReference>
<keyword evidence="6" id="KW-0493">Microtubule</keyword>
<feature type="domain" description="Kinesin motor" evidence="8">
    <location>
        <begin position="194"/>
        <end position="553"/>
    </location>
</feature>
<protein>
    <recommendedName>
        <fullName evidence="6">Kinesin-like protein</fullName>
    </recommendedName>
</protein>
<dbReference type="SMART" id="SM00129">
    <property type="entry name" value="KISc"/>
    <property type="match status" value="1"/>
</dbReference>
<feature type="compositionally biased region" description="Basic and acidic residues" evidence="7">
    <location>
        <begin position="401"/>
        <end position="415"/>
    </location>
</feature>
<dbReference type="Gene3D" id="3.40.850.10">
    <property type="entry name" value="Kinesin motor domain"/>
    <property type="match status" value="1"/>
</dbReference>
<evidence type="ECO:0000313" key="9">
    <source>
        <dbReference type="EMBL" id="CAK5284177.1"/>
    </source>
</evidence>
<feature type="region of interest" description="Disordered" evidence="7">
    <location>
        <begin position="583"/>
        <end position="603"/>
    </location>
</feature>
<feature type="compositionally biased region" description="Basic and acidic residues" evidence="7">
    <location>
        <begin position="806"/>
        <end position="818"/>
    </location>
</feature>
<evidence type="ECO:0000256" key="2">
    <source>
        <dbReference type="ARBA" id="ARBA00022840"/>
    </source>
</evidence>
<comment type="caution">
    <text evidence="9">The sequence shown here is derived from an EMBL/GenBank/DDBJ whole genome shotgun (WGS) entry which is preliminary data.</text>
</comment>
<dbReference type="GO" id="GO:0008017">
    <property type="term" value="F:microtubule binding"/>
    <property type="evidence" value="ECO:0007669"/>
    <property type="project" value="InterPro"/>
</dbReference>
<sequence>MPPKSQYGHSHEMSSVAYVVWPALFDHHVITNARSRVNHRPWLSFQRAKISLPNMSATPSTKRAPFTPRTTRVPRTISADLNELSSRQPRATAPSVVLPATKKYKAPLSSGARSRSKGPVLPTVPGSPTKSRPPSRAGSAMGGSSPALAPLFPQHNVEDSVVDFQTVGIDLTGDALAGDLSSMSIAAADVAVDKVMVSVRVRPGSNSGPRAWAISDDDTIQPSGEHGSAAPTPANRFTFDTIHTTIPTAPLYTTAARPHVHAFMSGYNAVVFAYGQTASGKTYTLTGTPEEPGIIPRALRDVFAFIRATPTREYLLRCSYLEIYNETIYDLLAPAAAQKGVEIQGSAAGGEIILAGLREEVVTSLANVKDVLKRGEANRRTASTDWNERSSRSHSVFRVVCESRERGGSRDHTEDDGVSNGRHTPGLSGRSTPGLGGPRLQAKGGRSVQSSVLSLIDLAGSERATSDKDRTREGRYINTSLLTLGTVISTLAENGAKGKHDHVPYRNSKLTRMLQPSLSGNARISVVCTINPDSNAVTETMSTLQFARRIKGVQLNAQKKEIVDTDALIEKYRKEIEDLKRRLEEREEEAGRDAPSLRTRRLSAREQIDESKAMTDMNTRIKQLTKLILTSQTVGSGDDSRPASPVKVDFDMSPYQLQQELLAARLQLESQSNQILSLEASLALTRTDNPDDETEDKDSIIAEQAKRIKELEATMQSHGEPSDRLERVEQEWSEKLQRVVKEKETWANELVRELEKEKKMRQHLEEERRALAAFVTKFDSLGLGMLSAAASPVKPSPGKASATFASRREARHQSRQVDEFESPMRMSLDLSSKFGAQPSLLEQMPEEEWDAAADASFEVDSHATWPARVGKTVLVGSGPSSPARIFGLSAKENVPTQSN</sequence>
<dbReference type="PROSITE" id="PS50067">
    <property type="entry name" value="KINESIN_MOTOR_2"/>
    <property type="match status" value="1"/>
</dbReference>
<dbReference type="InterPro" id="IPR001752">
    <property type="entry name" value="Kinesin_motor_dom"/>
</dbReference>
<keyword evidence="4 5" id="KW-0505">Motor protein</keyword>
<dbReference type="AlphaFoldDB" id="A0AAD2I127"/>
<accession>A0AAD2I127</accession>
<dbReference type="GO" id="GO:0005524">
    <property type="term" value="F:ATP binding"/>
    <property type="evidence" value="ECO:0007669"/>
    <property type="project" value="UniProtKB-UniRule"/>
</dbReference>
<dbReference type="PRINTS" id="PR00380">
    <property type="entry name" value="KINESINHEAVY"/>
</dbReference>
<dbReference type="GO" id="GO:0005874">
    <property type="term" value="C:microtubule"/>
    <property type="evidence" value="ECO:0007669"/>
    <property type="project" value="UniProtKB-KW"/>
</dbReference>
<dbReference type="PANTHER" id="PTHR47968:SF75">
    <property type="entry name" value="CENTROMERE-ASSOCIATED PROTEIN E"/>
    <property type="match status" value="1"/>
</dbReference>
<dbReference type="InterPro" id="IPR036961">
    <property type="entry name" value="Kinesin_motor_dom_sf"/>
</dbReference>
<keyword evidence="1 5" id="KW-0547">Nucleotide-binding</keyword>
<feature type="binding site" evidence="5">
    <location>
        <begin position="275"/>
        <end position="282"/>
    </location>
    <ligand>
        <name>ATP</name>
        <dbReference type="ChEBI" id="CHEBI:30616"/>
    </ligand>
</feature>
<dbReference type="SUPFAM" id="SSF52540">
    <property type="entry name" value="P-loop containing nucleoside triphosphate hydrolases"/>
    <property type="match status" value="1"/>
</dbReference>
<gene>
    <name evidence="9" type="ORF">MYCIT1_LOCUS37224</name>
</gene>
<evidence type="ECO:0000313" key="10">
    <source>
        <dbReference type="Proteomes" id="UP001295794"/>
    </source>
</evidence>
<reference evidence="9" key="1">
    <citation type="submission" date="2023-11" db="EMBL/GenBank/DDBJ databases">
        <authorList>
            <person name="De Vega J J."/>
            <person name="De Vega J J."/>
        </authorList>
    </citation>
    <scope>NUCLEOTIDE SEQUENCE</scope>
</reference>
<feature type="region of interest" description="Disordered" evidence="7">
    <location>
        <begin position="789"/>
        <end position="822"/>
    </location>
</feature>
<dbReference type="InterPro" id="IPR027417">
    <property type="entry name" value="P-loop_NTPase"/>
</dbReference>
<evidence type="ECO:0000256" key="4">
    <source>
        <dbReference type="ARBA" id="ARBA00023175"/>
    </source>
</evidence>
<comment type="similarity">
    <text evidence="5 6">Belongs to the TRAFAC class myosin-kinesin ATPase superfamily. Kinesin family.</text>
</comment>
<dbReference type="PANTHER" id="PTHR47968">
    <property type="entry name" value="CENTROMERE PROTEIN E"/>
    <property type="match status" value="1"/>
</dbReference>
<feature type="region of interest" description="Disordered" evidence="7">
    <location>
        <begin position="206"/>
        <end position="234"/>
    </location>
</feature>
<dbReference type="PROSITE" id="PS00411">
    <property type="entry name" value="KINESIN_MOTOR_1"/>
    <property type="match status" value="1"/>
</dbReference>
<evidence type="ECO:0000256" key="5">
    <source>
        <dbReference type="PROSITE-ProRule" id="PRU00283"/>
    </source>
</evidence>
<feature type="region of interest" description="Disordered" evidence="7">
    <location>
        <begin position="104"/>
        <end position="151"/>
    </location>
</feature>
<proteinExistence type="inferred from homology"/>
<feature type="region of interest" description="Disordered" evidence="7">
    <location>
        <begin position="400"/>
        <end position="448"/>
    </location>
</feature>
<dbReference type="InterPro" id="IPR019821">
    <property type="entry name" value="Kinesin_motor_CS"/>
</dbReference>
<keyword evidence="3" id="KW-0175">Coiled coil</keyword>
<dbReference type="GO" id="GO:0007018">
    <property type="term" value="P:microtubule-based movement"/>
    <property type="evidence" value="ECO:0007669"/>
    <property type="project" value="InterPro"/>
</dbReference>
<evidence type="ECO:0000256" key="3">
    <source>
        <dbReference type="ARBA" id="ARBA00023054"/>
    </source>
</evidence>
<evidence type="ECO:0000256" key="6">
    <source>
        <dbReference type="RuleBase" id="RU000394"/>
    </source>
</evidence>
<evidence type="ECO:0000259" key="8">
    <source>
        <dbReference type="PROSITE" id="PS50067"/>
    </source>
</evidence>
<evidence type="ECO:0000256" key="7">
    <source>
        <dbReference type="SAM" id="MobiDB-lite"/>
    </source>
</evidence>
<keyword evidence="10" id="KW-1185">Reference proteome</keyword>
<keyword evidence="2 5" id="KW-0067">ATP-binding</keyword>
<dbReference type="Pfam" id="PF00225">
    <property type="entry name" value="Kinesin"/>
    <property type="match status" value="1"/>
</dbReference>
<dbReference type="GO" id="GO:0003777">
    <property type="term" value="F:microtubule motor activity"/>
    <property type="evidence" value="ECO:0007669"/>
    <property type="project" value="InterPro"/>
</dbReference>